<dbReference type="InterPro" id="IPR001214">
    <property type="entry name" value="SET_dom"/>
</dbReference>
<dbReference type="Pfam" id="PF00856">
    <property type="entry name" value="SET"/>
    <property type="match status" value="1"/>
</dbReference>
<dbReference type="Gene3D" id="1.10.220.160">
    <property type="match status" value="1"/>
</dbReference>
<dbReference type="Gene3D" id="2.170.270.10">
    <property type="entry name" value="SET domain"/>
    <property type="match status" value="1"/>
</dbReference>
<comment type="subcellular location">
    <subcellularLocation>
        <location evidence="2">Cytoplasm</location>
    </subcellularLocation>
    <subcellularLocation>
        <location evidence="1">Nucleus</location>
    </subcellularLocation>
</comment>
<dbReference type="InterPro" id="IPR044421">
    <property type="entry name" value="SMYD4_SET"/>
</dbReference>
<evidence type="ECO:0000256" key="6">
    <source>
        <dbReference type="ARBA" id="ARBA00022691"/>
    </source>
</evidence>
<name>A0ABM1ZML7_AEDAL</name>
<dbReference type="PROSITE" id="PS50865">
    <property type="entry name" value="ZF_MYND_2"/>
    <property type="match status" value="1"/>
</dbReference>
<dbReference type="InterPro" id="IPR052097">
    <property type="entry name" value="SET-MYND_domain_protein"/>
</dbReference>
<dbReference type="PROSITE" id="PS50280">
    <property type="entry name" value="SET"/>
    <property type="match status" value="1"/>
</dbReference>
<evidence type="ECO:0000256" key="11">
    <source>
        <dbReference type="ARBA" id="ARBA00048985"/>
    </source>
</evidence>
<dbReference type="Gene3D" id="1.25.40.10">
    <property type="entry name" value="Tetratricopeptide repeat domain"/>
    <property type="match status" value="1"/>
</dbReference>
<feature type="domain" description="MYND-type" evidence="17">
    <location>
        <begin position="260"/>
        <end position="298"/>
    </location>
</feature>
<evidence type="ECO:0000256" key="14">
    <source>
        <dbReference type="ARBA" id="ARBA00093680"/>
    </source>
</evidence>
<evidence type="ECO:0000256" key="9">
    <source>
        <dbReference type="ARBA" id="ARBA00022833"/>
    </source>
</evidence>
<feature type="domain" description="SET" evidence="16">
    <location>
        <begin position="209"/>
        <end position="516"/>
    </location>
</feature>
<dbReference type="CDD" id="cd10536">
    <property type="entry name" value="SET_SMYD4"/>
    <property type="match status" value="1"/>
</dbReference>
<evidence type="ECO:0000256" key="1">
    <source>
        <dbReference type="ARBA" id="ARBA00004123"/>
    </source>
</evidence>
<dbReference type="InterPro" id="IPR002893">
    <property type="entry name" value="Znf_MYND"/>
</dbReference>
<keyword evidence="7" id="KW-0479">Metal-binding</keyword>
<keyword evidence="9" id="KW-0862">Zinc</keyword>
<organism evidence="18 19">
    <name type="scientific">Aedes albopictus</name>
    <name type="common">Asian tiger mosquito</name>
    <name type="synonym">Stegomyia albopicta</name>
    <dbReference type="NCBI Taxonomy" id="7160"/>
    <lineage>
        <taxon>Eukaryota</taxon>
        <taxon>Metazoa</taxon>
        <taxon>Ecdysozoa</taxon>
        <taxon>Arthropoda</taxon>
        <taxon>Hexapoda</taxon>
        <taxon>Insecta</taxon>
        <taxon>Pterygota</taxon>
        <taxon>Neoptera</taxon>
        <taxon>Endopterygota</taxon>
        <taxon>Diptera</taxon>
        <taxon>Nematocera</taxon>
        <taxon>Culicoidea</taxon>
        <taxon>Culicidae</taxon>
        <taxon>Culicinae</taxon>
        <taxon>Aedini</taxon>
        <taxon>Aedes</taxon>
        <taxon>Stegomyia</taxon>
    </lineage>
</organism>
<evidence type="ECO:0000313" key="19">
    <source>
        <dbReference type="Proteomes" id="UP000069940"/>
    </source>
</evidence>
<evidence type="ECO:0000313" key="18">
    <source>
        <dbReference type="EnsemblMetazoa" id="AALFPA23_019938.P29363"/>
    </source>
</evidence>
<keyword evidence="8 15" id="KW-0863">Zinc-finger</keyword>
<dbReference type="SUPFAM" id="SSF82199">
    <property type="entry name" value="SET domain"/>
    <property type="match status" value="1"/>
</dbReference>
<keyword evidence="4" id="KW-0489">Methyltransferase</keyword>
<dbReference type="GeneID" id="115266835"/>
<dbReference type="PANTHER" id="PTHR46165:SF2">
    <property type="entry name" value="SET AND MYND DOMAIN-CONTAINING PROTEIN 4"/>
    <property type="match status" value="1"/>
</dbReference>
<evidence type="ECO:0000256" key="5">
    <source>
        <dbReference type="ARBA" id="ARBA00022679"/>
    </source>
</evidence>
<evidence type="ECO:0000259" key="17">
    <source>
        <dbReference type="PROSITE" id="PS50865"/>
    </source>
</evidence>
<dbReference type="InterPro" id="IPR046341">
    <property type="entry name" value="SET_dom_sf"/>
</dbReference>
<dbReference type="Gene3D" id="6.10.140.2220">
    <property type="match status" value="1"/>
</dbReference>
<dbReference type="Proteomes" id="UP000069940">
    <property type="component" value="Unassembled WGS sequence"/>
</dbReference>
<reference evidence="19" key="1">
    <citation type="journal article" date="2015" name="Proc. Natl. Acad. Sci. U.S.A.">
        <title>Genome sequence of the Asian Tiger mosquito, Aedes albopictus, reveals insights into its biology, genetics, and evolution.</title>
        <authorList>
            <person name="Chen X.G."/>
            <person name="Jiang X."/>
            <person name="Gu J."/>
            <person name="Xu M."/>
            <person name="Wu Y."/>
            <person name="Deng Y."/>
            <person name="Zhang C."/>
            <person name="Bonizzoni M."/>
            <person name="Dermauw W."/>
            <person name="Vontas J."/>
            <person name="Armbruster P."/>
            <person name="Huang X."/>
            <person name="Yang Y."/>
            <person name="Zhang H."/>
            <person name="He W."/>
            <person name="Peng H."/>
            <person name="Liu Y."/>
            <person name="Wu K."/>
            <person name="Chen J."/>
            <person name="Lirakis M."/>
            <person name="Topalis P."/>
            <person name="Van Leeuwen T."/>
            <person name="Hall A.B."/>
            <person name="Jiang X."/>
            <person name="Thorpe C."/>
            <person name="Mueller R.L."/>
            <person name="Sun C."/>
            <person name="Waterhouse R.M."/>
            <person name="Yan G."/>
            <person name="Tu Z.J."/>
            <person name="Fang X."/>
            <person name="James A.A."/>
        </authorList>
    </citation>
    <scope>NUCLEOTIDE SEQUENCE [LARGE SCALE GENOMIC DNA]</scope>
    <source>
        <strain evidence="19">Foshan</strain>
    </source>
</reference>
<evidence type="ECO:0000256" key="2">
    <source>
        <dbReference type="ARBA" id="ARBA00004496"/>
    </source>
</evidence>
<evidence type="ECO:0000256" key="10">
    <source>
        <dbReference type="ARBA" id="ARBA00023242"/>
    </source>
</evidence>
<keyword evidence="5" id="KW-0808">Transferase</keyword>
<keyword evidence="10" id="KW-0539">Nucleus</keyword>
<dbReference type="RefSeq" id="XP_062706496.1">
    <property type="nucleotide sequence ID" value="XM_062850512.1"/>
</dbReference>
<evidence type="ECO:0000259" key="16">
    <source>
        <dbReference type="PROSITE" id="PS50280"/>
    </source>
</evidence>
<dbReference type="EnsemblMetazoa" id="AALFPA23_019938.R29363">
    <property type="protein sequence ID" value="AALFPA23_019938.P29363"/>
    <property type="gene ID" value="AALFPA23_019938"/>
</dbReference>
<sequence>MENGWDVTVAKIVRKYNLTEVIKLYAGEVDTVRKLDAIPDIRKLCRSWLKKLPPVRGNDEEKSHLYRENGNEIFRSRKSPHVALEAYSKAIFAAPRGSPALAMAHANRAIVLMSLKRHREAYQDCQLALDGAYPVENRLRVMFRQAECALQMRDRDGLERALEGIEKVAERQTLASFEEERYKRLQQLAEMIAISEIPPDSDDSVLNLPELEEKSDSIHGRFIVTKEEIKTDAPIVQEKAVSFVPVYDPRGSSEIPPFDCQYCGDVNIIPFPCASCGRACYCSVACCKEHSDLHRYECPGYEKHLWYMIGIAHLGMRSFLDGFGSSTEKLDVLQECTAEKMFQYVSDKSESEHKEYPYGKVFRLVTNLDKMSLSDMIQYSLTAYMLSIYLSEFTQFFNNLGDKTSVMPKEEWFLYSSAVILRHIGQLVCNGHAINELRVCTASENNCLEVDSFNIKAGFLHRCFESTRVFTGIFPQISMFNHSCDPNIRNCFSKSTLTVYATRDVEAGGEIFNCYGPNFRLMSREDRKSALKQQYCFDCSCTRCSAATDEAYEMYERYKCPFAKCSKQFIVAQNVDPFEKDIKCPMCRRIIDCSCFQIIATGMSSEREASYEDFEEALKAYNNCKRILSQYHETKITLAHMLFIQYLPFAGLDERCLSALKKLAHEFVQIREQRFGMMSPEYVVACFYLLDLLVIESKCEGAFSVDSDSATIVEQFKKAIEIFGHGTRTRVMQYIKAHLG</sequence>
<evidence type="ECO:0000256" key="13">
    <source>
        <dbReference type="ARBA" id="ARBA00093635"/>
    </source>
</evidence>
<dbReference type="SUPFAM" id="SSF48452">
    <property type="entry name" value="TPR-like"/>
    <property type="match status" value="1"/>
</dbReference>
<keyword evidence="6" id="KW-0949">S-adenosyl-L-methionine</keyword>
<evidence type="ECO:0000256" key="4">
    <source>
        <dbReference type="ARBA" id="ARBA00022603"/>
    </source>
</evidence>
<comment type="function">
    <text evidence="12">Protein-lysine N-methyltransferase. Monomethylates PRMT5, modulating its transcriptional activity. May also act as a histone methyltransferase. Plays a critical role in cardiac development. Acts as a key epigenetic regulator of gene expression during cardiac development via its dual activities as a methyltransferase and negative regulator of HDAC1.</text>
</comment>
<dbReference type="PROSITE" id="PS01360">
    <property type="entry name" value="ZF_MYND_1"/>
    <property type="match status" value="1"/>
</dbReference>
<comment type="catalytic activity">
    <reaction evidence="11">
        <text>L-lysyl-[protein] + S-adenosyl-L-methionine = N(6)-methyl-L-lysyl-[protein] + S-adenosyl-L-homocysteine + H(+)</text>
        <dbReference type="Rhea" id="RHEA:51736"/>
        <dbReference type="Rhea" id="RHEA-COMP:9752"/>
        <dbReference type="Rhea" id="RHEA-COMP:13053"/>
        <dbReference type="ChEBI" id="CHEBI:15378"/>
        <dbReference type="ChEBI" id="CHEBI:29969"/>
        <dbReference type="ChEBI" id="CHEBI:57856"/>
        <dbReference type="ChEBI" id="CHEBI:59789"/>
        <dbReference type="ChEBI" id="CHEBI:61929"/>
    </reaction>
</comment>
<evidence type="ECO:0000256" key="12">
    <source>
        <dbReference type="ARBA" id="ARBA00093423"/>
    </source>
</evidence>
<evidence type="ECO:0000256" key="8">
    <source>
        <dbReference type="ARBA" id="ARBA00022771"/>
    </source>
</evidence>
<dbReference type="PANTHER" id="PTHR46165">
    <property type="entry name" value="SET AND MYND DOMAIN-CONTAINING PROTEIN 4"/>
    <property type="match status" value="1"/>
</dbReference>
<proteinExistence type="predicted"/>
<keyword evidence="3" id="KW-0963">Cytoplasm</keyword>
<reference evidence="18" key="2">
    <citation type="submission" date="2025-05" db="UniProtKB">
        <authorList>
            <consortium name="EnsemblMetazoa"/>
        </authorList>
    </citation>
    <scope>IDENTIFICATION</scope>
    <source>
        <strain evidence="18">Foshan</strain>
    </source>
</reference>
<dbReference type="SUPFAM" id="SSF144232">
    <property type="entry name" value="HIT/MYND zinc finger-like"/>
    <property type="match status" value="1"/>
</dbReference>
<accession>A0ABM1ZML7</accession>
<evidence type="ECO:0000256" key="3">
    <source>
        <dbReference type="ARBA" id="ARBA00022490"/>
    </source>
</evidence>
<evidence type="ECO:0000256" key="15">
    <source>
        <dbReference type="PROSITE-ProRule" id="PRU00134"/>
    </source>
</evidence>
<dbReference type="InterPro" id="IPR011990">
    <property type="entry name" value="TPR-like_helical_dom_sf"/>
</dbReference>
<keyword evidence="19" id="KW-1185">Reference proteome</keyword>
<protein>
    <recommendedName>
        <fullName evidence="13">Protein-lysine N-methyltransferase SMYD4</fullName>
    </recommendedName>
    <alternativeName>
        <fullName evidence="14">SET and MYND domain-containing protein 4</fullName>
    </alternativeName>
</protein>
<evidence type="ECO:0000256" key="7">
    <source>
        <dbReference type="ARBA" id="ARBA00022723"/>
    </source>
</evidence>